<evidence type="ECO:0000256" key="1">
    <source>
        <dbReference type="ARBA" id="ARBA00004651"/>
    </source>
</evidence>
<dbReference type="InterPro" id="IPR011527">
    <property type="entry name" value="ABC1_TM_dom"/>
</dbReference>
<evidence type="ECO:0000256" key="7">
    <source>
        <dbReference type="ARBA" id="ARBA00022989"/>
    </source>
</evidence>
<dbReference type="PROSITE" id="PS50893">
    <property type="entry name" value="ABC_TRANSPORTER_2"/>
    <property type="match status" value="1"/>
</dbReference>
<feature type="transmembrane region" description="Helical" evidence="9">
    <location>
        <begin position="157"/>
        <end position="174"/>
    </location>
</feature>
<dbReference type="GO" id="GO:0015421">
    <property type="term" value="F:ABC-type oligopeptide transporter activity"/>
    <property type="evidence" value="ECO:0007669"/>
    <property type="project" value="TreeGrafter"/>
</dbReference>
<dbReference type="GO" id="GO:0005886">
    <property type="term" value="C:plasma membrane"/>
    <property type="evidence" value="ECO:0007669"/>
    <property type="project" value="UniProtKB-SubCell"/>
</dbReference>
<dbReference type="PROSITE" id="PS50929">
    <property type="entry name" value="ABC_TM1F"/>
    <property type="match status" value="1"/>
</dbReference>
<feature type="transmembrane region" description="Helical" evidence="9">
    <location>
        <begin position="55"/>
        <end position="80"/>
    </location>
</feature>
<dbReference type="InterPro" id="IPR003439">
    <property type="entry name" value="ABC_transporter-like_ATP-bd"/>
</dbReference>
<keyword evidence="8 9" id="KW-0472">Membrane</keyword>
<keyword evidence="3" id="KW-1003">Cell membrane</keyword>
<dbReference type="KEGG" id="bcoh:BC6307_00960"/>
<organism evidence="12 13">
    <name type="scientific">Sutcliffiella cohnii</name>
    <dbReference type="NCBI Taxonomy" id="33932"/>
    <lineage>
        <taxon>Bacteria</taxon>
        <taxon>Bacillati</taxon>
        <taxon>Bacillota</taxon>
        <taxon>Bacilli</taxon>
        <taxon>Bacillales</taxon>
        <taxon>Bacillaceae</taxon>
        <taxon>Sutcliffiella</taxon>
    </lineage>
</organism>
<keyword evidence="7 9" id="KW-1133">Transmembrane helix</keyword>
<evidence type="ECO:0000256" key="5">
    <source>
        <dbReference type="ARBA" id="ARBA00022741"/>
    </source>
</evidence>
<feature type="transmembrane region" description="Helical" evidence="9">
    <location>
        <begin position="278"/>
        <end position="296"/>
    </location>
</feature>
<evidence type="ECO:0000256" key="3">
    <source>
        <dbReference type="ARBA" id="ARBA00022475"/>
    </source>
</evidence>
<dbReference type="InterPro" id="IPR039421">
    <property type="entry name" value="Type_1_exporter"/>
</dbReference>
<keyword evidence="4 9" id="KW-0812">Transmembrane</keyword>
<name>A0A223KKQ5_9BACI</name>
<feature type="transmembrane region" description="Helical" evidence="9">
    <location>
        <begin position="133"/>
        <end position="151"/>
    </location>
</feature>
<keyword evidence="6 12" id="KW-0067">ATP-binding</keyword>
<dbReference type="InterPro" id="IPR027417">
    <property type="entry name" value="P-loop_NTPase"/>
</dbReference>
<reference evidence="12 13" key="1">
    <citation type="submission" date="2016-12" db="EMBL/GenBank/DDBJ databases">
        <title>The whole genome sequencing and assembly of Bacillus cohnii DSM 6307T strain.</title>
        <authorList>
            <person name="Lee Y.-J."/>
            <person name="Yi H."/>
            <person name="Bahn Y.-S."/>
            <person name="Kim J.F."/>
            <person name="Lee D.-W."/>
        </authorList>
    </citation>
    <scope>NUCLEOTIDE SEQUENCE [LARGE SCALE GENOMIC DNA]</scope>
    <source>
        <strain evidence="12 13">DSM 6307</strain>
    </source>
</reference>
<proteinExistence type="predicted"/>
<evidence type="ECO:0000259" key="11">
    <source>
        <dbReference type="PROSITE" id="PS50929"/>
    </source>
</evidence>
<evidence type="ECO:0000256" key="9">
    <source>
        <dbReference type="SAM" id="Phobius"/>
    </source>
</evidence>
<dbReference type="Gene3D" id="3.40.50.300">
    <property type="entry name" value="P-loop containing nucleotide triphosphate hydrolases"/>
    <property type="match status" value="1"/>
</dbReference>
<protein>
    <submittedName>
        <fullName evidence="12">ABC transporter ATP-binding protein</fullName>
    </submittedName>
</protein>
<feature type="domain" description="ABC transmembrane type-1" evidence="11">
    <location>
        <begin position="16"/>
        <end position="298"/>
    </location>
</feature>
<evidence type="ECO:0000256" key="4">
    <source>
        <dbReference type="ARBA" id="ARBA00022692"/>
    </source>
</evidence>
<keyword evidence="13" id="KW-1185">Reference proteome</keyword>
<dbReference type="SMART" id="SM00382">
    <property type="entry name" value="AAA"/>
    <property type="match status" value="1"/>
</dbReference>
<feature type="transmembrane region" description="Helical" evidence="9">
    <location>
        <begin position="12"/>
        <end position="35"/>
    </location>
</feature>
<dbReference type="AlphaFoldDB" id="A0A223KKQ5"/>
<gene>
    <name evidence="12" type="ORF">BC6307_00960</name>
</gene>
<dbReference type="Pfam" id="PF00005">
    <property type="entry name" value="ABC_tran"/>
    <property type="match status" value="1"/>
</dbReference>
<dbReference type="Pfam" id="PF00664">
    <property type="entry name" value="ABC_membrane"/>
    <property type="match status" value="1"/>
</dbReference>
<feature type="domain" description="ABC transporter" evidence="10">
    <location>
        <begin position="333"/>
        <end position="566"/>
    </location>
</feature>
<evidence type="ECO:0000256" key="6">
    <source>
        <dbReference type="ARBA" id="ARBA00022840"/>
    </source>
</evidence>
<dbReference type="SUPFAM" id="SSF52540">
    <property type="entry name" value="P-loop containing nucleoside triphosphate hydrolases"/>
    <property type="match status" value="1"/>
</dbReference>
<feature type="transmembrane region" description="Helical" evidence="9">
    <location>
        <begin position="238"/>
        <end position="258"/>
    </location>
</feature>
<dbReference type="GO" id="GO:0005524">
    <property type="term" value="F:ATP binding"/>
    <property type="evidence" value="ECO:0007669"/>
    <property type="project" value="UniProtKB-KW"/>
</dbReference>
<dbReference type="GO" id="GO:0016887">
    <property type="term" value="F:ATP hydrolysis activity"/>
    <property type="evidence" value="ECO:0007669"/>
    <property type="project" value="InterPro"/>
</dbReference>
<evidence type="ECO:0000256" key="8">
    <source>
        <dbReference type="ARBA" id="ARBA00023136"/>
    </source>
</evidence>
<dbReference type="Proteomes" id="UP000215224">
    <property type="component" value="Chromosome"/>
</dbReference>
<dbReference type="EMBL" id="CP018866">
    <property type="protein sequence ID" value="AST89948.1"/>
    <property type="molecule type" value="Genomic_DNA"/>
</dbReference>
<dbReference type="Gene3D" id="1.20.1560.10">
    <property type="entry name" value="ABC transporter type 1, transmembrane domain"/>
    <property type="match status" value="1"/>
</dbReference>
<dbReference type="PROSITE" id="PS00211">
    <property type="entry name" value="ABC_TRANSPORTER_1"/>
    <property type="match status" value="1"/>
</dbReference>
<dbReference type="STRING" id="1314751.GCA_001591425_04736"/>
<dbReference type="InterPro" id="IPR017871">
    <property type="entry name" value="ABC_transporter-like_CS"/>
</dbReference>
<evidence type="ECO:0000313" key="13">
    <source>
        <dbReference type="Proteomes" id="UP000215224"/>
    </source>
</evidence>
<keyword evidence="2" id="KW-0813">Transport</keyword>
<evidence type="ECO:0000313" key="12">
    <source>
        <dbReference type="EMBL" id="AST89948.1"/>
    </source>
</evidence>
<dbReference type="InterPro" id="IPR036640">
    <property type="entry name" value="ABC1_TM_sf"/>
</dbReference>
<evidence type="ECO:0000256" key="2">
    <source>
        <dbReference type="ARBA" id="ARBA00022448"/>
    </source>
</evidence>
<accession>A0A223KKQ5</accession>
<dbReference type="PANTHER" id="PTHR43394">
    <property type="entry name" value="ATP-DEPENDENT PERMEASE MDL1, MITOCHONDRIAL"/>
    <property type="match status" value="1"/>
</dbReference>
<sequence>MLRVLKFIKPYRIAVFIALALMLTELFVELFHPLLMAKIIDDGILQGDLSVVMKWGGIMVGLSFVAFAAGIINSFFAAHVSQSFGFDIRRAMYEKIQSFSFANFNFFPTSSLITRMTNDVTQIQNTVFMSLRIMLRAPLLVIGGVIMALFVNFRLALFVLIAVPFLFFFLVWVMRKGSGLFTAVQQKVDGVNNVMRENLGGIRLIRAFLRHDHESKRFTKASGELQDKTVRALRLMEIAMPILLLVMNLTIIAVLWFGNIGVQNNNARVGEIVAIVNYVTRITGALSILSFIIMAFSRAKASSTRLAEVLEEEIDLVDIEQAKEMETVDPPHIEFDAVSFRYPGTNTTVIEDISFEVKPGETVAILGSTGSGKSSLFQLLPRLYDVDEGAIYIDGQDIKQLKLAYLRRLIGYVPQESLLFTGTVSDNLSWGKENATMEEMIEATKAAQIHDTIERLPKGYETRLGQKGINLSGGQKQRLSIARALIRKPKILMMDDSTSALDLKTEGKLLQALKKYECTTFIITQKVSTATEADKILLMDDGMLLEQGTHESLLKESSLYQKIYESQFGEEVSYAKTAK</sequence>
<dbReference type="InterPro" id="IPR003593">
    <property type="entry name" value="AAA+_ATPase"/>
</dbReference>
<comment type="subcellular location">
    <subcellularLocation>
        <location evidence="1">Cell membrane</location>
        <topology evidence="1">Multi-pass membrane protein</topology>
    </subcellularLocation>
</comment>
<dbReference type="CDD" id="cd18548">
    <property type="entry name" value="ABC_6TM_Tm287_like"/>
    <property type="match status" value="1"/>
</dbReference>
<dbReference type="RefSeq" id="WP_066421304.1">
    <property type="nucleotide sequence ID" value="NZ_CP018866.1"/>
</dbReference>
<dbReference type="FunFam" id="3.40.50.300:FF:000221">
    <property type="entry name" value="Multidrug ABC transporter ATP-binding protein"/>
    <property type="match status" value="1"/>
</dbReference>
<dbReference type="PANTHER" id="PTHR43394:SF1">
    <property type="entry name" value="ATP-BINDING CASSETTE SUB-FAMILY B MEMBER 10, MITOCHONDRIAL"/>
    <property type="match status" value="1"/>
</dbReference>
<evidence type="ECO:0000259" key="10">
    <source>
        <dbReference type="PROSITE" id="PS50893"/>
    </source>
</evidence>
<keyword evidence="5" id="KW-0547">Nucleotide-binding</keyword>
<dbReference type="SUPFAM" id="SSF90123">
    <property type="entry name" value="ABC transporter transmembrane region"/>
    <property type="match status" value="1"/>
</dbReference>